<feature type="transmembrane region" description="Helical" evidence="1">
    <location>
        <begin position="7"/>
        <end position="27"/>
    </location>
</feature>
<feature type="transmembrane region" description="Helical" evidence="1">
    <location>
        <begin position="33"/>
        <end position="53"/>
    </location>
</feature>
<sequence length="87" mass="8981">METTTRPLRIAAAVELASLIVLLSNLATAHWPAVSSAMGPVHGCAYLFVIIATVRRPGAGGQVKLLSLIPGIGGLLVLRRLSAPARG</sequence>
<keyword evidence="1" id="KW-1133">Transmembrane helix</keyword>
<keyword evidence="1" id="KW-0472">Membrane</keyword>
<organism evidence="2 3">
    <name type="scientific">Streptomyces coffeae</name>
    <dbReference type="NCBI Taxonomy" id="621382"/>
    <lineage>
        <taxon>Bacteria</taxon>
        <taxon>Bacillati</taxon>
        <taxon>Actinomycetota</taxon>
        <taxon>Actinomycetes</taxon>
        <taxon>Kitasatosporales</taxon>
        <taxon>Streptomycetaceae</taxon>
        <taxon>Streptomyces</taxon>
    </lineage>
</organism>
<proteinExistence type="predicted"/>
<dbReference type="EMBL" id="JAERRF010000010">
    <property type="protein sequence ID" value="MBL1098677.1"/>
    <property type="molecule type" value="Genomic_DNA"/>
</dbReference>
<reference evidence="2 3" key="1">
    <citation type="submission" date="2021-01" db="EMBL/GenBank/DDBJ databases">
        <title>WGS of actinomycetes isolated from Thailand.</title>
        <authorList>
            <person name="Thawai C."/>
        </authorList>
    </citation>
    <scope>NUCLEOTIDE SEQUENCE [LARGE SCALE GENOMIC DNA]</scope>
    <source>
        <strain evidence="2 3">CA1R205</strain>
    </source>
</reference>
<dbReference type="Proteomes" id="UP000634229">
    <property type="component" value="Unassembled WGS sequence"/>
</dbReference>
<evidence type="ECO:0000313" key="2">
    <source>
        <dbReference type="EMBL" id="MBL1098677.1"/>
    </source>
</evidence>
<keyword evidence="1" id="KW-0812">Transmembrane</keyword>
<gene>
    <name evidence="2" type="ORF">JK363_18820</name>
</gene>
<comment type="caution">
    <text evidence="2">The sequence shown here is derived from an EMBL/GenBank/DDBJ whole genome shotgun (WGS) entry which is preliminary data.</text>
</comment>
<protein>
    <submittedName>
        <fullName evidence="2">DUF3817 domain-containing protein</fullName>
    </submittedName>
</protein>
<dbReference type="RefSeq" id="WP_201876099.1">
    <property type="nucleotide sequence ID" value="NZ_JAERRF010000010.1"/>
</dbReference>
<keyword evidence="3" id="KW-1185">Reference proteome</keyword>
<evidence type="ECO:0000313" key="3">
    <source>
        <dbReference type="Proteomes" id="UP000634229"/>
    </source>
</evidence>
<accession>A0ABS1NFF4</accession>
<evidence type="ECO:0000256" key="1">
    <source>
        <dbReference type="SAM" id="Phobius"/>
    </source>
</evidence>
<name>A0ABS1NFF4_9ACTN</name>